<dbReference type="InterPro" id="IPR050229">
    <property type="entry name" value="GlpE_sulfurtransferase"/>
</dbReference>
<name>A0A382A100_9ZZZZ</name>
<protein>
    <recommendedName>
        <fullName evidence="2">Rhodanese domain-containing protein</fullName>
    </recommendedName>
</protein>
<keyword evidence="1" id="KW-0472">Membrane</keyword>
<dbReference type="Gene3D" id="3.40.250.10">
    <property type="entry name" value="Rhodanese-like domain"/>
    <property type="match status" value="1"/>
</dbReference>
<proteinExistence type="predicted"/>
<feature type="transmembrane region" description="Helical" evidence="1">
    <location>
        <begin position="7"/>
        <end position="25"/>
    </location>
</feature>
<dbReference type="Pfam" id="PF00581">
    <property type="entry name" value="Rhodanese"/>
    <property type="match status" value="1"/>
</dbReference>
<keyword evidence="1" id="KW-1133">Transmembrane helix</keyword>
<evidence type="ECO:0000259" key="2">
    <source>
        <dbReference type="PROSITE" id="PS50206"/>
    </source>
</evidence>
<dbReference type="PANTHER" id="PTHR43031">
    <property type="entry name" value="FAD-DEPENDENT OXIDOREDUCTASE"/>
    <property type="match status" value="1"/>
</dbReference>
<dbReference type="InterPro" id="IPR036873">
    <property type="entry name" value="Rhodanese-like_dom_sf"/>
</dbReference>
<evidence type="ECO:0000313" key="3">
    <source>
        <dbReference type="EMBL" id="SVA94633.1"/>
    </source>
</evidence>
<dbReference type="CDD" id="cd00158">
    <property type="entry name" value="RHOD"/>
    <property type="match status" value="1"/>
</dbReference>
<dbReference type="AlphaFoldDB" id="A0A382A100"/>
<keyword evidence="1" id="KW-0812">Transmembrane</keyword>
<reference evidence="3" key="1">
    <citation type="submission" date="2018-05" db="EMBL/GenBank/DDBJ databases">
        <authorList>
            <person name="Lanie J.A."/>
            <person name="Ng W.-L."/>
            <person name="Kazmierczak K.M."/>
            <person name="Andrzejewski T.M."/>
            <person name="Davidsen T.M."/>
            <person name="Wayne K.J."/>
            <person name="Tettelin H."/>
            <person name="Glass J.I."/>
            <person name="Rusch D."/>
            <person name="Podicherti R."/>
            <person name="Tsui H.-C.T."/>
            <person name="Winkler M.E."/>
        </authorList>
    </citation>
    <scope>NUCLEOTIDE SEQUENCE</scope>
</reference>
<sequence length="160" mass="17865">MDRNKQTLLYLLAAVFLGAFYNFVLTDGIPLLAKPLEKVTVGQDLTQSLLEPKVRQIDLETARKLHEQNVLFVDARAEEYLQDGFIPGAVANDDVDALSQTIDELIGFDTGFVIYCSDDDCGSSEELAYTLQGYGFSNILVFQGGWKAWTEAELPIEYNE</sequence>
<feature type="domain" description="Rhodanese" evidence="2">
    <location>
        <begin position="66"/>
        <end position="158"/>
    </location>
</feature>
<dbReference type="SUPFAM" id="SSF52821">
    <property type="entry name" value="Rhodanese/Cell cycle control phosphatase"/>
    <property type="match status" value="1"/>
</dbReference>
<dbReference type="SMART" id="SM00450">
    <property type="entry name" value="RHOD"/>
    <property type="match status" value="1"/>
</dbReference>
<dbReference type="PANTHER" id="PTHR43031:SF1">
    <property type="entry name" value="PYRIDINE NUCLEOTIDE-DISULPHIDE OXIDOREDUCTASE"/>
    <property type="match status" value="1"/>
</dbReference>
<dbReference type="InterPro" id="IPR001763">
    <property type="entry name" value="Rhodanese-like_dom"/>
</dbReference>
<accession>A0A382A100</accession>
<dbReference type="EMBL" id="UINC01023284">
    <property type="protein sequence ID" value="SVA94633.1"/>
    <property type="molecule type" value="Genomic_DNA"/>
</dbReference>
<evidence type="ECO:0000256" key="1">
    <source>
        <dbReference type="SAM" id="Phobius"/>
    </source>
</evidence>
<dbReference type="PROSITE" id="PS50206">
    <property type="entry name" value="RHODANESE_3"/>
    <property type="match status" value="1"/>
</dbReference>
<organism evidence="3">
    <name type="scientific">marine metagenome</name>
    <dbReference type="NCBI Taxonomy" id="408172"/>
    <lineage>
        <taxon>unclassified sequences</taxon>
        <taxon>metagenomes</taxon>
        <taxon>ecological metagenomes</taxon>
    </lineage>
</organism>
<gene>
    <name evidence="3" type="ORF">METZ01_LOCUS147487</name>
</gene>